<name>A0A5C5GDM6_9RHOB</name>
<proteinExistence type="predicted"/>
<gene>
    <name evidence="1" type="ORF">FHY64_02975</name>
</gene>
<evidence type="ECO:0000313" key="2">
    <source>
        <dbReference type="Proteomes" id="UP000314011"/>
    </source>
</evidence>
<sequence length="201" mass="21474">MSIGSTSDLGARRAGPRNRQRLAAAVGVSSPPVRRAPADAVQVSVRAGQEVRLWFPGWDLFVGAPGQAVSVIGGTAGRGTQVLVDLDAVARFEIVLVSGESDRDLRKGDVIRLRRVGGPSAGDELCLSRESWDHAVHSAPYQKQQHDAFAWRIAAAPRGAVDGSVVLESVADPRWSLAPYKGLLEVTSNEADRSAIRFRAD</sequence>
<keyword evidence="2" id="KW-1185">Reference proteome</keyword>
<reference evidence="1 2" key="1">
    <citation type="submission" date="2019-06" db="EMBL/GenBank/DDBJ databases">
        <title>Genome of new Rhodobacteraceae sp. SM1903.</title>
        <authorList>
            <person name="Ren X."/>
        </authorList>
    </citation>
    <scope>NUCLEOTIDE SEQUENCE [LARGE SCALE GENOMIC DNA]</scope>
    <source>
        <strain evidence="1 2">SM1903</strain>
    </source>
</reference>
<accession>A0A5C5GDM6</accession>
<protein>
    <submittedName>
        <fullName evidence="1">Uncharacterized protein</fullName>
    </submittedName>
</protein>
<dbReference type="AlphaFoldDB" id="A0A5C5GDM6"/>
<dbReference type="Proteomes" id="UP000314011">
    <property type="component" value="Unassembled WGS sequence"/>
</dbReference>
<dbReference type="EMBL" id="VFFF01000001">
    <property type="protein sequence ID" value="TNY32274.1"/>
    <property type="molecule type" value="Genomic_DNA"/>
</dbReference>
<organism evidence="1 2">
    <name type="scientific">Pelagovum pacificum</name>
    <dbReference type="NCBI Taxonomy" id="2588711"/>
    <lineage>
        <taxon>Bacteria</taxon>
        <taxon>Pseudomonadati</taxon>
        <taxon>Pseudomonadota</taxon>
        <taxon>Alphaproteobacteria</taxon>
        <taxon>Rhodobacterales</taxon>
        <taxon>Paracoccaceae</taxon>
        <taxon>Pelagovum</taxon>
    </lineage>
</organism>
<dbReference type="OrthoDB" id="7404022at2"/>
<comment type="caution">
    <text evidence="1">The sequence shown here is derived from an EMBL/GenBank/DDBJ whole genome shotgun (WGS) entry which is preliminary data.</text>
</comment>
<evidence type="ECO:0000313" key="1">
    <source>
        <dbReference type="EMBL" id="TNY32274.1"/>
    </source>
</evidence>
<dbReference type="RefSeq" id="WP_140192953.1">
    <property type="nucleotide sequence ID" value="NZ_CP065915.1"/>
</dbReference>